<feature type="transmembrane region" description="Helical" evidence="6">
    <location>
        <begin position="391"/>
        <end position="413"/>
    </location>
</feature>
<feature type="transmembrane region" description="Helical" evidence="6">
    <location>
        <begin position="184"/>
        <end position="208"/>
    </location>
</feature>
<dbReference type="STRING" id="1357400.HMPREF2086_00237"/>
<dbReference type="GO" id="GO:0005886">
    <property type="term" value="C:plasma membrane"/>
    <property type="evidence" value="ECO:0007669"/>
    <property type="project" value="UniProtKB-SubCell"/>
</dbReference>
<protein>
    <recommendedName>
        <fullName evidence="7">ABC-2 type transporter transmembrane domain-containing protein</fullName>
    </recommendedName>
</protein>
<feature type="transmembrane region" description="Helical" evidence="6">
    <location>
        <begin position="306"/>
        <end position="327"/>
    </location>
</feature>
<keyword evidence="4 6" id="KW-1133">Transmembrane helix</keyword>
<sequence>MNKASTNLSFLQILLCEYKAILSNKLVVMVVFIGSLVYGLLYPMPYLNDIVTKQRLVIIDEDKSDLSRRLIFLASSTPQIALLKEVDSISKAQSLIEAFEADGVMLIPKGFEANAKKGVGSVVSYMGNASYFLIYGAIVEGVHNAINALSDELRKEKEPSLRSSEIITLESIPLYNTNLGYANYALAAVLVFILHQTSIAGSGILSAYQNRVRKEKWQKEKLQSKDKMRGQSAENISENIGGNVGLKSSVDFGGDYEGYFEVVPIWKLIFGRILAFVGIYSVLFLLYFGVLFPTLGIHIHARASDFWCFSLPFMACCVACGVALGSFFSDESIPTQVIFVSSMPLVFIMGFIWPSELLPVFLRELSYLIPAFHGIRGLISLNQMGAEFASVMGHFFAFFIIGGFCFLLAWLVLSYRKRERV</sequence>
<feature type="domain" description="ABC-2 type transporter transmembrane" evidence="7">
    <location>
        <begin position="263"/>
        <end position="411"/>
    </location>
</feature>
<evidence type="ECO:0000313" key="9">
    <source>
        <dbReference type="Proteomes" id="UP000018731"/>
    </source>
</evidence>
<dbReference type="Gene3D" id="3.40.1710.10">
    <property type="entry name" value="abc type-2 transporter like domain"/>
    <property type="match status" value="1"/>
</dbReference>
<evidence type="ECO:0000313" key="8">
    <source>
        <dbReference type="EMBL" id="ETD24903.1"/>
    </source>
</evidence>
<evidence type="ECO:0000256" key="6">
    <source>
        <dbReference type="SAM" id="Phobius"/>
    </source>
</evidence>
<organism evidence="8 9">
    <name type="scientific">Helicobacter macacae MIT 99-5501</name>
    <dbReference type="NCBI Taxonomy" id="1357400"/>
    <lineage>
        <taxon>Bacteria</taxon>
        <taxon>Pseudomonadati</taxon>
        <taxon>Campylobacterota</taxon>
        <taxon>Epsilonproteobacteria</taxon>
        <taxon>Campylobacterales</taxon>
        <taxon>Helicobacteraceae</taxon>
        <taxon>Helicobacter</taxon>
    </lineage>
</organism>
<feature type="transmembrane region" description="Helical" evidence="6">
    <location>
        <begin position="269"/>
        <end position="294"/>
    </location>
</feature>
<dbReference type="GO" id="GO:0140359">
    <property type="term" value="F:ABC-type transporter activity"/>
    <property type="evidence" value="ECO:0007669"/>
    <property type="project" value="InterPro"/>
</dbReference>
<comment type="subcellular location">
    <subcellularLocation>
        <location evidence="1">Cell membrane</location>
        <topology evidence="1">Multi-pass membrane protein</topology>
    </subcellularLocation>
</comment>
<dbReference type="PANTHER" id="PTHR30294:SF46">
    <property type="entry name" value="ABC TRANSPORTER PERMEASE"/>
    <property type="match status" value="1"/>
</dbReference>
<keyword evidence="2" id="KW-1003">Cell membrane</keyword>
<keyword evidence="5 6" id="KW-0472">Membrane</keyword>
<dbReference type="EMBL" id="AZJI01000001">
    <property type="protein sequence ID" value="ETD24903.1"/>
    <property type="molecule type" value="Genomic_DNA"/>
</dbReference>
<dbReference type="InterPro" id="IPR013525">
    <property type="entry name" value="ABC2_TM"/>
</dbReference>
<feature type="transmembrane region" description="Helical" evidence="6">
    <location>
        <begin position="333"/>
        <end position="353"/>
    </location>
</feature>
<name>V8CBV9_9HELI</name>
<dbReference type="InterPro" id="IPR051449">
    <property type="entry name" value="ABC-2_transporter_component"/>
</dbReference>
<dbReference type="PATRIC" id="fig|1357400.3.peg.335"/>
<dbReference type="Proteomes" id="UP000018731">
    <property type="component" value="Unassembled WGS sequence"/>
</dbReference>
<keyword evidence="3 6" id="KW-0812">Transmembrane</keyword>
<proteinExistence type="predicted"/>
<dbReference type="PANTHER" id="PTHR30294">
    <property type="entry name" value="MEMBRANE COMPONENT OF ABC TRANSPORTER YHHJ-RELATED"/>
    <property type="match status" value="1"/>
</dbReference>
<evidence type="ECO:0000256" key="2">
    <source>
        <dbReference type="ARBA" id="ARBA00022475"/>
    </source>
</evidence>
<gene>
    <name evidence="8" type="ORF">HMPREF2086_00237</name>
</gene>
<evidence type="ECO:0000256" key="5">
    <source>
        <dbReference type="ARBA" id="ARBA00023136"/>
    </source>
</evidence>
<comment type="caution">
    <text evidence="8">The sequence shown here is derived from an EMBL/GenBank/DDBJ whole genome shotgun (WGS) entry which is preliminary data.</text>
</comment>
<accession>V8CBV9</accession>
<dbReference type="HOGENOM" id="CLU_039483_10_1_7"/>
<keyword evidence="9" id="KW-1185">Reference proteome</keyword>
<dbReference type="RefSeq" id="WP_023926905.1">
    <property type="nucleotide sequence ID" value="NZ_KI669454.1"/>
</dbReference>
<evidence type="ECO:0000259" key="7">
    <source>
        <dbReference type="Pfam" id="PF12698"/>
    </source>
</evidence>
<reference evidence="8 9" key="1">
    <citation type="journal article" date="2014" name="Genome Announc.">
        <title>Draft genome sequences of six enterohepatic helicobacter species isolated from humans and one from rhesus macaques.</title>
        <authorList>
            <person name="Shen Z."/>
            <person name="Sheh A."/>
            <person name="Young S.K."/>
            <person name="Abouelliel A."/>
            <person name="Ward D.V."/>
            <person name="Earl A.M."/>
            <person name="Fox J.G."/>
        </authorList>
    </citation>
    <scope>NUCLEOTIDE SEQUENCE [LARGE SCALE GENOMIC DNA]</scope>
    <source>
        <strain evidence="8 9">MIT 99-5501</strain>
    </source>
</reference>
<evidence type="ECO:0000256" key="4">
    <source>
        <dbReference type="ARBA" id="ARBA00022989"/>
    </source>
</evidence>
<evidence type="ECO:0000256" key="3">
    <source>
        <dbReference type="ARBA" id="ARBA00022692"/>
    </source>
</evidence>
<dbReference type="OrthoDB" id="9811522at2"/>
<dbReference type="Pfam" id="PF12698">
    <property type="entry name" value="ABC2_membrane_3"/>
    <property type="match status" value="2"/>
</dbReference>
<feature type="domain" description="ABC-2 type transporter transmembrane" evidence="7">
    <location>
        <begin position="28"/>
        <end position="213"/>
    </location>
</feature>
<evidence type="ECO:0000256" key="1">
    <source>
        <dbReference type="ARBA" id="ARBA00004651"/>
    </source>
</evidence>
<dbReference type="eggNOG" id="COG0842">
    <property type="taxonomic scope" value="Bacteria"/>
</dbReference>
<dbReference type="AlphaFoldDB" id="V8CBV9"/>
<feature type="transmembrane region" description="Helical" evidence="6">
    <location>
        <begin position="20"/>
        <end position="41"/>
    </location>
</feature>